<feature type="compositionally biased region" description="Polar residues" evidence="1">
    <location>
        <begin position="710"/>
        <end position="727"/>
    </location>
</feature>
<keyword evidence="2" id="KW-0812">Transmembrane</keyword>
<dbReference type="STRING" id="48936.NJ75_04229"/>
<feature type="region of interest" description="Disordered" evidence="1">
    <location>
        <begin position="560"/>
        <end position="747"/>
    </location>
</feature>
<reference evidence="4 5" key="1">
    <citation type="submission" date="2014-10" db="EMBL/GenBank/DDBJ databases">
        <title>Draft genome sequence of Novosphingobium subterraneum DSM 12447.</title>
        <authorList>
            <person name="Gan H.M."/>
            <person name="Gan H.Y."/>
            <person name="Savka M.A."/>
        </authorList>
    </citation>
    <scope>NUCLEOTIDE SEQUENCE [LARGE SCALE GENOMIC DNA]</scope>
    <source>
        <strain evidence="4 5">DSM 12447</strain>
    </source>
</reference>
<dbReference type="Proteomes" id="UP000031338">
    <property type="component" value="Unassembled WGS sequence"/>
</dbReference>
<keyword evidence="2" id="KW-0472">Membrane</keyword>
<keyword evidence="5" id="KW-1185">Reference proteome</keyword>
<feature type="transmembrane region" description="Helical" evidence="2">
    <location>
        <begin position="32"/>
        <end position="50"/>
    </location>
</feature>
<name>A0A0B8ZVN6_9SPHN</name>
<feature type="domain" description="TraG N-terminal Proteobacteria" evidence="3">
    <location>
        <begin position="3"/>
        <end position="453"/>
    </location>
</feature>
<organism evidence="4 5">
    <name type="scientific">Novosphingobium subterraneum</name>
    <dbReference type="NCBI Taxonomy" id="48936"/>
    <lineage>
        <taxon>Bacteria</taxon>
        <taxon>Pseudomonadati</taxon>
        <taxon>Pseudomonadota</taxon>
        <taxon>Alphaproteobacteria</taxon>
        <taxon>Sphingomonadales</taxon>
        <taxon>Sphingomonadaceae</taxon>
        <taxon>Novosphingobium</taxon>
    </lineage>
</organism>
<feature type="transmembrane region" description="Helical" evidence="2">
    <location>
        <begin position="363"/>
        <end position="384"/>
    </location>
</feature>
<dbReference type="RefSeq" id="WP_039337880.1">
    <property type="nucleotide sequence ID" value="NZ_JRVC01000030.1"/>
</dbReference>
<feature type="compositionally biased region" description="Low complexity" evidence="1">
    <location>
        <begin position="629"/>
        <end position="672"/>
    </location>
</feature>
<dbReference type="PATRIC" id="fig|48936.3.peg.4260"/>
<feature type="compositionally biased region" description="Polar residues" evidence="1">
    <location>
        <begin position="679"/>
        <end position="695"/>
    </location>
</feature>
<gene>
    <name evidence="4" type="ORF">NJ75_04229</name>
</gene>
<evidence type="ECO:0000259" key="3">
    <source>
        <dbReference type="Pfam" id="PF07916"/>
    </source>
</evidence>
<keyword evidence="2" id="KW-1133">Transmembrane helix</keyword>
<feature type="transmembrane region" description="Helical" evidence="2">
    <location>
        <begin position="324"/>
        <end position="351"/>
    </location>
</feature>
<protein>
    <submittedName>
        <fullName evidence="4">Conjugal transfer mating pair stabilization protein TraG</fullName>
    </submittedName>
</protein>
<dbReference type="InterPro" id="IPR012931">
    <property type="entry name" value="TraG_N_Proteobacteria"/>
</dbReference>
<evidence type="ECO:0000313" key="4">
    <source>
        <dbReference type="EMBL" id="KHS42322.1"/>
    </source>
</evidence>
<comment type="caution">
    <text evidence="4">The sequence shown here is derived from an EMBL/GenBank/DDBJ whole genome shotgun (WGS) entry which is preliminary data.</text>
</comment>
<feature type="transmembrane region" description="Helical" evidence="2">
    <location>
        <begin position="57"/>
        <end position="76"/>
    </location>
</feature>
<evidence type="ECO:0000256" key="1">
    <source>
        <dbReference type="SAM" id="MobiDB-lite"/>
    </source>
</evidence>
<proteinExistence type="predicted"/>
<feature type="compositionally biased region" description="Polar residues" evidence="1">
    <location>
        <begin position="560"/>
        <end position="582"/>
    </location>
</feature>
<dbReference type="AlphaFoldDB" id="A0A0B8ZVN6"/>
<dbReference type="EMBL" id="JRVC01000030">
    <property type="protein sequence ID" value="KHS42322.1"/>
    <property type="molecule type" value="Genomic_DNA"/>
</dbReference>
<feature type="compositionally biased region" description="Polar residues" evidence="1">
    <location>
        <begin position="610"/>
        <end position="620"/>
    </location>
</feature>
<evidence type="ECO:0000313" key="5">
    <source>
        <dbReference type="Proteomes" id="UP000031338"/>
    </source>
</evidence>
<evidence type="ECO:0000256" key="2">
    <source>
        <dbReference type="SAM" id="Phobius"/>
    </source>
</evidence>
<feature type="transmembrane region" description="Helical" evidence="2">
    <location>
        <begin position="415"/>
        <end position="434"/>
    </location>
</feature>
<accession>A0A0B8ZVN6</accession>
<sequence length="1013" mass="108921">MLEVFTVGGGDYLVNTFNAIAAWTGSGGFKSLIRVVMVMGLIYALLITAMDLDWRAWFRWFIQSTLIYTVLMVPTVTVKVTDRVNPGLAPATVANVPIGLAAMASFTSQISDYLTRTAETVFVMPAALNYSTGGFVYGARMWDKARGFEIRDPVFKANVDGYLKQCAYYDILLGTKSLKLLSEAPDLWAELGVNAATNRGMKYLTDTGTGTVDIEGKTCAQAWTLINNQWDNQINAYALPFAHTMYPKLTEAAAGAKLAADVPVVSQLLTGTAMTRNQFFKQKSMVDAFEAAQLDFGNADADSFALQRADTQTRNAMTTAAEQGLIWIPVLGVVLTVVFYALFPIVFPLLLFPRTGIATLKGYFSGFFYLSAWGPIYVLIHSFIMDRLASQTAAVSAGSVNLANWAGIDAVNQDIATMAGFLMLSVPMLALMVMRGTMSVANNLGSMLAPVQAGSDAAALERTTGNYAYGDVSYGNLNADNRQMSQWNQAPNLLAGAGHSGFREADGRMFNEYGSGYSVIDTNAAMSQLPFKPTMTRGYATDLRSQGQWYLNEADKIENGTSSSWTSSKGQFGSAVTATSDVSGARRESGSRASDTHNVGGNVVVEGAKGSSTREVTNNDLILREGNNRSSSDFSSRTFGSGLSLTGTGTVGTPLESEVGSGVSASLSGSLSGRRESGDNASAGSERSATNQTTRGTDKSDETSDRMVVSGSSGDIQSSGTYSQSSDYTDHSRSRTSTDGSDWRIGEAEERRAAAARYREIGSRMMSEASYAESHGFQISSDMSNLIQDRYETLQREHPEWHLPDLSNPRLDYRDVTRRDQAITYIMDDLMGDLRAHRIDELSDVAGIAGVGSLGTNADLGMPQTPALPSAPRTEGLVPSPLEGGTLLAVPDGPVDGAALARDLGIKVKPGARLGRMDGDLVPAMGVVAEEARSLGLPTPVVTSGNDSSQHMAGSAHYDDRALDFRGNNISDEQGERWASQVRSRLGDGYAVQFERFPDKPERDHLHVAKRRT</sequence>
<dbReference type="Pfam" id="PF07916">
    <property type="entry name" value="TraG_N"/>
    <property type="match status" value="1"/>
</dbReference>
<feature type="compositionally biased region" description="Basic and acidic residues" evidence="1">
    <location>
        <begin position="696"/>
        <end position="705"/>
    </location>
</feature>